<dbReference type="GO" id="GO:0008721">
    <property type="term" value="F:D-serine ammonia-lyase activity"/>
    <property type="evidence" value="ECO:0007669"/>
    <property type="project" value="TreeGrafter"/>
</dbReference>
<evidence type="ECO:0000313" key="3">
    <source>
        <dbReference type="Proteomes" id="UP000252706"/>
    </source>
</evidence>
<evidence type="ECO:0000313" key="2">
    <source>
        <dbReference type="EMBL" id="RBW50352.1"/>
    </source>
</evidence>
<dbReference type="Pfam" id="PF01168">
    <property type="entry name" value="Ala_racemase_N"/>
    <property type="match status" value="1"/>
</dbReference>
<dbReference type="Gene3D" id="2.40.37.20">
    <property type="entry name" value="D-serine dehydratase-like domain"/>
    <property type="match status" value="1"/>
</dbReference>
<dbReference type="Gene3D" id="3.20.20.10">
    <property type="entry name" value="Alanine racemase"/>
    <property type="match status" value="1"/>
</dbReference>
<dbReference type="InterPro" id="IPR051466">
    <property type="entry name" value="D-amino_acid_metab_enzyme"/>
</dbReference>
<feature type="domain" description="Alanine racemase N-terminal" evidence="1">
    <location>
        <begin position="26"/>
        <end position="196"/>
    </location>
</feature>
<sequence length="373" mass="40817">MTHDSFLSQLSEGLKSQGVDAATVVVDLDRLDANIEAIQRHADPALNWRLVAKSLPCFPLLQYVQRALSINSYMTFSEPMMAALLSADVEADHLVGRPFLVSAARRILSEFIADAPRIQWLVDSETRVAEYSALAQEFGVRLRLSFEVDVGLHRGGFDPASVHEAMEQARSLPGLEVSGVMCYEAHLPKLPSVLKARASAACDSRITRAASFVRDGCVNAGGSLTFDRYRAGGDVNDISFGSILVQPTDFMSKNRDDFKPALFIATPVLKVMHKNPIPGLEFLPDRLSKTFDLAIQGGYYKGRPVFPPQATYSKIFGRSSNQEVWSCPSGWDVVAGDIALLHPSQSETVLSQFGTVTTVREGQIVDVWPCLPG</sequence>
<gene>
    <name evidence="2" type="ORF">DS909_21035</name>
</gene>
<dbReference type="PANTHER" id="PTHR28004:SF2">
    <property type="entry name" value="D-SERINE DEHYDRATASE"/>
    <property type="match status" value="1"/>
</dbReference>
<dbReference type="AlphaFoldDB" id="A0A366WQL6"/>
<dbReference type="InterPro" id="IPR001608">
    <property type="entry name" value="Ala_racemase_N"/>
</dbReference>
<protein>
    <submittedName>
        <fullName evidence="2">DSD1 family PLP-dependent enzyme</fullName>
    </submittedName>
</protein>
<dbReference type="PANTHER" id="PTHR28004">
    <property type="entry name" value="ZGC:162816-RELATED"/>
    <property type="match status" value="1"/>
</dbReference>
<reference evidence="2 3" key="1">
    <citation type="submission" date="2018-07" db="EMBL/GenBank/DDBJ databases">
        <title>Modular assembly of carbohydrate-degrading microbial communities in the ocean.</title>
        <authorList>
            <person name="Enke T.N."/>
            <person name="Datta M.S."/>
            <person name="Schwartzman J.A."/>
            <person name="Cermak N."/>
            <person name="Schmitz D.A."/>
            <person name="Barrere J."/>
            <person name="Cordero O.X."/>
        </authorList>
    </citation>
    <scope>NUCLEOTIDE SEQUENCE [LARGE SCALE GENOMIC DNA]</scope>
    <source>
        <strain evidence="2 3">C3M10</strain>
    </source>
</reference>
<dbReference type="InterPro" id="IPR029066">
    <property type="entry name" value="PLP-binding_barrel"/>
</dbReference>
<dbReference type="Proteomes" id="UP000252706">
    <property type="component" value="Unassembled WGS sequence"/>
</dbReference>
<dbReference type="GO" id="GO:0036088">
    <property type="term" value="P:D-serine catabolic process"/>
    <property type="evidence" value="ECO:0007669"/>
    <property type="project" value="TreeGrafter"/>
</dbReference>
<evidence type="ECO:0000259" key="1">
    <source>
        <dbReference type="Pfam" id="PF01168"/>
    </source>
</evidence>
<dbReference type="OrthoDB" id="339576at2"/>
<dbReference type="EMBL" id="QOCE01000048">
    <property type="protein sequence ID" value="RBW50352.1"/>
    <property type="molecule type" value="Genomic_DNA"/>
</dbReference>
<accession>A0A366WQL6</accession>
<dbReference type="SUPFAM" id="SSF51419">
    <property type="entry name" value="PLP-binding barrel"/>
    <property type="match status" value="1"/>
</dbReference>
<dbReference type="InterPro" id="IPR042208">
    <property type="entry name" value="D-ser_dehydrat-like_sf"/>
</dbReference>
<name>A0A366WQL6_9RHOB</name>
<dbReference type="RefSeq" id="WP_113825557.1">
    <property type="nucleotide sequence ID" value="NZ_QOCE01000048.1"/>
</dbReference>
<organism evidence="2 3">
    <name type="scientific">Phaeobacter gallaeciensis</name>
    <dbReference type="NCBI Taxonomy" id="60890"/>
    <lineage>
        <taxon>Bacteria</taxon>
        <taxon>Pseudomonadati</taxon>
        <taxon>Pseudomonadota</taxon>
        <taxon>Alphaproteobacteria</taxon>
        <taxon>Rhodobacterales</taxon>
        <taxon>Roseobacteraceae</taxon>
        <taxon>Phaeobacter</taxon>
    </lineage>
</organism>
<comment type="caution">
    <text evidence="2">The sequence shown here is derived from an EMBL/GenBank/DDBJ whole genome shotgun (WGS) entry which is preliminary data.</text>
</comment>
<proteinExistence type="predicted"/>